<dbReference type="EMBL" id="FNIB01000012">
    <property type="protein sequence ID" value="SDO21061.1"/>
    <property type="molecule type" value="Genomic_DNA"/>
</dbReference>
<gene>
    <name evidence="1" type="ORF">SAMN05216368_11277</name>
</gene>
<accession>A0A5E9G2X2</accession>
<sequence>MQIRSDASSRVVAIDIARGLAIIGMFIAHAAPRVTAESCAAWHPLADRRHRRNGTHR</sequence>
<evidence type="ECO:0000313" key="1">
    <source>
        <dbReference type="EMBL" id="SDO21061.1"/>
    </source>
</evidence>
<evidence type="ECO:0000313" key="2">
    <source>
        <dbReference type="Proteomes" id="UP000199639"/>
    </source>
</evidence>
<proteinExistence type="predicted"/>
<dbReference type="RefSeq" id="WP_158252745.1">
    <property type="nucleotide sequence ID" value="NZ_FNIB01000012.1"/>
</dbReference>
<protein>
    <recommendedName>
        <fullName evidence="3">DUF1624 domain-containing protein</fullName>
    </recommendedName>
</protein>
<dbReference type="AlphaFoldDB" id="A0A5E9G2X2"/>
<dbReference type="Proteomes" id="UP000199639">
    <property type="component" value="Unassembled WGS sequence"/>
</dbReference>
<reference evidence="1 2" key="1">
    <citation type="submission" date="2016-10" db="EMBL/GenBank/DDBJ databases">
        <authorList>
            <person name="Varghese N."/>
            <person name="Submissions S."/>
        </authorList>
    </citation>
    <scope>NUCLEOTIDE SEQUENCE [LARGE SCALE GENOMIC DNA]</scope>
    <source>
        <strain evidence="1 2">CGMCC 1.11215</strain>
    </source>
</reference>
<organism evidence="1 2">
    <name type="scientific">Cryobacterium flavum</name>
    <dbReference type="NCBI Taxonomy" id="1424659"/>
    <lineage>
        <taxon>Bacteria</taxon>
        <taxon>Bacillati</taxon>
        <taxon>Actinomycetota</taxon>
        <taxon>Actinomycetes</taxon>
        <taxon>Micrococcales</taxon>
        <taxon>Microbacteriaceae</taxon>
        <taxon>Cryobacterium</taxon>
    </lineage>
</organism>
<name>A0A5E9G2X2_9MICO</name>
<evidence type="ECO:0008006" key="3">
    <source>
        <dbReference type="Google" id="ProtNLM"/>
    </source>
</evidence>